<dbReference type="KEGG" id="ehx:EMIHUDRAFT_310898"/>
<organism evidence="3 4">
    <name type="scientific">Emiliania huxleyi (strain CCMP1516)</name>
    <dbReference type="NCBI Taxonomy" id="280463"/>
    <lineage>
        <taxon>Eukaryota</taxon>
        <taxon>Haptista</taxon>
        <taxon>Haptophyta</taxon>
        <taxon>Prymnesiophyceae</taxon>
        <taxon>Isochrysidales</taxon>
        <taxon>Noelaerhabdaceae</taxon>
        <taxon>Emiliania</taxon>
    </lineage>
</organism>
<dbReference type="Proteomes" id="UP000013827">
    <property type="component" value="Unassembled WGS sequence"/>
</dbReference>
<protein>
    <recommendedName>
        <fullName evidence="5">RNA methyltransferase</fullName>
    </recommendedName>
</protein>
<evidence type="ECO:0000256" key="2">
    <source>
        <dbReference type="SAM" id="MobiDB-lite"/>
    </source>
</evidence>
<dbReference type="InterPro" id="IPR003750">
    <property type="entry name" value="Put_MeTrfase-C9orf114-like"/>
</dbReference>
<dbReference type="STRING" id="2903.R1C149"/>
<reference evidence="3" key="2">
    <citation type="submission" date="2024-10" db="UniProtKB">
        <authorList>
            <consortium name="EnsemblProtists"/>
        </authorList>
    </citation>
    <scope>IDENTIFICATION</scope>
</reference>
<feature type="compositionally biased region" description="Basic and acidic residues" evidence="2">
    <location>
        <begin position="150"/>
        <end position="159"/>
    </location>
</feature>
<evidence type="ECO:0000256" key="1">
    <source>
        <dbReference type="ARBA" id="ARBA00009841"/>
    </source>
</evidence>
<dbReference type="AlphaFoldDB" id="A0A0D3IYD3"/>
<dbReference type="InterPro" id="IPR029026">
    <property type="entry name" value="tRNA_m1G_MTases_N"/>
</dbReference>
<dbReference type="HOGENOM" id="CLU_017233_4_0_1"/>
<dbReference type="RefSeq" id="XP_005768697.1">
    <property type="nucleotide sequence ID" value="XM_005768640.1"/>
</dbReference>
<dbReference type="GeneID" id="17262417"/>
<sequence length="317" mass="33720">MKSSATDKVLKKRRLAERTPKPKGAPAAASAAAPPPAAAPAASSSGRAWTVSLALPGSIVDNAQTQELRSHLVGQVARAATIFNVDEIVVFSSDGASPAAPQRTDGSVFMARLLQYLECPQYLRKAIFPMHPDLRCVGLLAPLDAANHPRATEQPHLGEGRLQGRPLGVDRRLPAGTRVTVRMPSRPGEPAAVVPPREPREKLGLHWGFSVRLAKDLPSVWSECPFGGGYDLSLGTSDKGDSDWLQGEGFRLPAFKHLLIVFGGASSPSPSASREQALFDLYLNLCPGQGSRTIRTEEALLVGLAALQPHTRRAGAS</sequence>
<dbReference type="CDD" id="cd18086">
    <property type="entry name" value="HsC9orf114-like"/>
    <property type="match status" value="1"/>
</dbReference>
<evidence type="ECO:0000313" key="3">
    <source>
        <dbReference type="EnsemblProtists" id="EOD16268"/>
    </source>
</evidence>
<comment type="similarity">
    <text evidence="1">Belongs to the class IV-like SAM-binding methyltransferase superfamily.</text>
</comment>
<dbReference type="PANTHER" id="PTHR12150:SF13">
    <property type="entry name" value="METHYLTRANSFERASE C9ORF114-RELATED"/>
    <property type="match status" value="1"/>
</dbReference>
<dbReference type="SUPFAM" id="SSF75217">
    <property type="entry name" value="alpha/beta knot"/>
    <property type="match status" value="1"/>
</dbReference>
<dbReference type="EnsemblProtists" id="EOD16268">
    <property type="protein sequence ID" value="EOD16268"/>
    <property type="gene ID" value="EMIHUDRAFT_310898"/>
</dbReference>
<dbReference type="PANTHER" id="PTHR12150">
    <property type="entry name" value="CLASS IV SAM-BINDING METHYLTRANSFERASE-RELATED"/>
    <property type="match status" value="1"/>
</dbReference>
<dbReference type="PaxDb" id="2903-EOD16268"/>
<evidence type="ECO:0000313" key="4">
    <source>
        <dbReference type="Proteomes" id="UP000013827"/>
    </source>
</evidence>
<keyword evidence="4" id="KW-1185">Reference proteome</keyword>
<proteinExistence type="inferred from homology"/>
<dbReference type="OMA" id="FFPIHKD"/>
<name>A0A0D3IYD3_EMIH1</name>
<feature type="region of interest" description="Disordered" evidence="2">
    <location>
        <begin position="1"/>
        <end position="41"/>
    </location>
</feature>
<dbReference type="Gene3D" id="3.40.1280.10">
    <property type="match status" value="2"/>
</dbReference>
<dbReference type="InterPro" id="IPR029028">
    <property type="entry name" value="Alpha/beta_knot_MTases"/>
</dbReference>
<accession>A0A0D3IYD3</accession>
<dbReference type="Pfam" id="PF02598">
    <property type="entry name" value="Methyltrn_RNA_3"/>
    <property type="match status" value="2"/>
</dbReference>
<evidence type="ECO:0008006" key="5">
    <source>
        <dbReference type="Google" id="ProtNLM"/>
    </source>
</evidence>
<dbReference type="eggNOG" id="KOG3925">
    <property type="taxonomic scope" value="Eukaryota"/>
</dbReference>
<reference evidence="4" key="1">
    <citation type="journal article" date="2013" name="Nature">
        <title>Pan genome of the phytoplankton Emiliania underpins its global distribution.</title>
        <authorList>
            <person name="Read B.A."/>
            <person name="Kegel J."/>
            <person name="Klute M.J."/>
            <person name="Kuo A."/>
            <person name="Lefebvre S.C."/>
            <person name="Maumus F."/>
            <person name="Mayer C."/>
            <person name="Miller J."/>
            <person name="Monier A."/>
            <person name="Salamov A."/>
            <person name="Young J."/>
            <person name="Aguilar M."/>
            <person name="Claverie J.M."/>
            <person name="Frickenhaus S."/>
            <person name="Gonzalez K."/>
            <person name="Herman E.K."/>
            <person name="Lin Y.C."/>
            <person name="Napier J."/>
            <person name="Ogata H."/>
            <person name="Sarno A.F."/>
            <person name="Shmutz J."/>
            <person name="Schroeder D."/>
            <person name="de Vargas C."/>
            <person name="Verret F."/>
            <person name="von Dassow P."/>
            <person name="Valentin K."/>
            <person name="Van de Peer Y."/>
            <person name="Wheeler G."/>
            <person name="Dacks J.B."/>
            <person name="Delwiche C.F."/>
            <person name="Dyhrman S.T."/>
            <person name="Glockner G."/>
            <person name="John U."/>
            <person name="Richards T."/>
            <person name="Worden A.Z."/>
            <person name="Zhang X."/>
            <person name="Grigoriev I.V."/>
            <person name="Allen A.E."/>
            <person name="Bidle K."/>
            <person name="Borodovsky M."/>
            <person name="Bowler C."/>
            <person name="Brownlee C."/>
            <person name="Cock J.M."/>
            <person name="Elias M."/>
            <person name="Gladyshev V.N."/>
            <person name="Groth M."/>
            <person name="Guda C."/>
            <person name="Hadaegh A."/>
            <person name="Iglesias-Rodriguez M.D."/>
            <person name="Jenkins J."/>
            <person name="Jones B.M."/>
            <person name="Lawson T."/>
            <person name="Leese F."/>
            <person name="Lindquist E."/>
            <person name="Lobanov A."/>
            <person name="Lomsadze A."/>
            <person name="Malik S.B."/>
            <person name="Marsh M.E."/>
            <person name="Mackinder L."/>
            <person name="Mock T."/>
            <person name="Mueller-Roeber B."/>
            <person name="Pagarete A."/>
            <person name="Parker M."/>
            <person name="Probert I."/>
            <person name="Quesneville H."/>
            <person name="Raines C."/>
            <person name="Rensing S.A."/>
            <person name="Riano-Pachon D.M."/>
            <person name="Richier S."/>
            <person name="Rokitta S."/>
            <person name="Shiraiwa Y."/>
            <person name="Soanes D.M."/>
            <person name="van der Giezen M."/>
            <person name="Wahlund T.M."/>
            <person name="Williams B."/>
            <person name="Wilson W."/>
            <person name="Wolfe G."/>
            <person name="Wurch L.L."/>
        </authorList>
    </citation>
    <scope>NUCLEOTIDE SEQUENCE</scope>
</reference>
<feature type="region of interest" description="Disordered" evidence="2">
    <location>
        <begin position="150"/>
        <end position="169"/>
    </location>
</feature>